<reference evidence="2" key="2">
    <citation type="submission" date="2015-09" db="EMBL/GenBank/DDBJ databases">
        <title>Draft genome sequence of Mycobacterium neoaurum DSM 44074.</title>
        <authorList>
            <person name="Croce O."/>
            <person name="Robert C."/>
            <person name="Raoult D."/>
            <person name="Drancourt M."/>
        </authorList>
    </citation>
    <scope>NUCLEOTIDE SEQUENCE</scope>
    <source>
        <strain evidence="2">DSM 44074</strain>
    </source>
</reference>
<evidence type="ECO:0000259" key="1">
    <source>
        <dbReference type="PROSITE" id="PS50206"/>
    </source>
</evidence>
<dbReference type="PANTHER" id="PTHR43031">
    <property type="entry name" value="FAD-DEPENDENT OXIDOREDUCTASE"/>
    <property type="match status" value="1"/>
</dbReference>
<organism evidence="2 3">
    <name type="scientific">Mycolicibacterium neoaurum</name>
    <name type="common">Mycobacterium neoaurum</name>
    <dbReference type="NCBI Taxonomy" id="1795"/>
    <lineage>
        <taxon>Bacteria</taxon>
        <taxon>Bacillati</taxon>
        <taxon>Actinomycetota</taxon>
        <taxon>Actinomycetes</taxon>
        <taxon>Mycobacteriales</taxon>
        <taxon>Mycobacteriaceae</taxon>
        <taxon>Mycolicibacterium</taxon>
    </lineage>
</organism>
<dbReference type="Pfam" id="PF00581">
    <property type="entry name" value="Rhodanese"/>
    <property type="match status" value="1"/>
</dbReference>
<evidence type="ECO:0000313" key="2">
    <source>
        <dbReference type="EMBL" id="CDQ46342.1"/>
    </source>
</evidence>
<dbReference type="CDD" id="cd00158">
    <property type="entry name" value="RHOD"/>
    <property type="match status" value="1"/>
</dbReference>
<dbReference type="PANTHER" id="PTHR43031:SF1">
    <property type="entry name" value="PYRIDINE NUCLEOTIDE-DISULPHIDE OXIDOREDUCTASE"/>
    <property type="match status" value="1"/>
</dbReference>
<feature type="domain" description="Rhodanese" evidence="1">
    <location>
        <begin position="25"/>
        <end position="109"/>
    </location>
</feature>
<dbReference type="InterPro" id="IPR036873">
    <property type="entry name" value="Rhodanese-like_dom_sf"/>
</dbReference>
<sequence>MREKTKMTDPVAPQIDVADAEELVNQGRALLLDVREDFEWHAGHAPAATHCALAELTPERYRGSAVVVMCRSGGRSQKAADALCAAGITAVNLTGGISAWHAAGRAVVRDDGSIGTVA</sequence>
<accession>A0AAV2WQB6</accession>
<dbReference type="EMBL" id="LK021340">
    <property type="protein sequence ID" value="CDQ46342.1"/>
    <property type="molecule type" value="Genomic_DNA"/>
</dbReference>
<dbReference type="SUPFAM" id="SSF52821">
    <property type="entry name" value="Rhodanese/Cell cycle control phosphatase"/>
    <property type="match status" value="1"/>
</dbReference>
<dbReference type="InterPro" id="IPR050229">
    <property type="entry name" value="GlpE_sulfurtransferase"/>
</dbReference>
<dbReference type="PROSITE" id="PS50206">
    <property type="entry name" value="RHODANESE_3"/>
    <property type="match status" value="1"/>
</dbReference>
<dbReference type="InterPro" id="IPR001763">
    <property type="entry name" value="Rhodanese-like_dom"/>
</dbReference>
<dbReference type="AlphaFoldDB" id="A0AAV2WQB6"/>
<reference evidence="2" key="1">
    <citation type="submission" date="2014-05" db="EMBL/GenBank/DDBJ databases">
        <authorList>
            <person name="Urmite Genomes"/>
        </authorList>
    </citation>
    <scope>NUCLEOTIDE SEQUENCE</scope>
    <source>
        <strain evidence="2">DSM 44074</strain>
    </source>
</reference>
<evidence type="ECO:0000313" key="3">
    <source>
        <dbReference type="Proteomes" id="UP000028864"/>
    </source>
</evidence>
<proteinExistence type="predicted"/>
<dbReference type="Proteomes" id="UP000028864">
    <property type="component" value="Unassembled WGS sequence"/>
</dbReference>
<gene>
    <name evidence="2" type="ORF">BN1047_04249</name>
</gene>
<name>A0AAV2WQB6_MYCNE</name>
<protein>
    <submittedName>
        <fullName evidence="2">Rhodanese domain-containing protein</fullName>
    </submittedName>
</protein>
<dbReference type="SMART" id="SM00450">
    <property type="entry name" value="RHOD"/>
    <property type="match status" value="1"/>
</dbReference>
<dbReference type="Gene3D" id="3.40.250.10">
    <property type="entry name" value="Rhodanese-like domain"/>
    <property type="match status" value="1"/>
</dbReference>